<reference evidence="2" key="1">
    <citation type="submission" date="2021-02" db="EMBL/GenBank/DDBJ databases">
        <title>Skermanella TT6 skin isolate.</title>
        <authorList>
            <person name="Lee K."/>
            <person name="Ganzorig M."/>
        </authorList>
    </citation>
    <scope>NUCLEOTIDE SEQUENCE</scope>
    <source>
        <strain evidence="2">TT6</strain>
    </source>
</reference>
<feature type="region of interest" description="Disordered" evidence="1">
    <location>
        <begin position="1"/>
        <end position="128"/>
    </location>
</feature>
<accession>A0ABX7B5D5</accession>
<dbReference type="Proteomes" id="UP000595197">
    <property type="component" value="Chromosome"/>
</dbReference>
<name>A0ABX7B5D5_9PROT</name>
<evidence type="ECO:0000256" key="1">
    <source>
        <dbReference type="SAM" id="MobiDB-lite"/>
    </source>
</evidence>
<evidence type="ECO:0000313" key="2">
    <source>
        <dbReference type="EMBL" id="QQP87736.1"/>
    </source>
</evidence>
<evidence type="ECO:0000313" key="3">
    <source>
        <dbReference type="Proteomes" id="UP000595197"/>
    </source>
</evidence>
<feature type="compositionally biased region" description="Pro residues" evidence="1">
    <location>
        <begin position="87"/>
        <end position="97"/>
    </location>
</feature>
<dbReference type="EMBL" id="CP067420">
    <property type="protein sequence ID" value="QQP87736.1"/>
    <property type="molecule type" value="Genomic_DNA"/>
</dbReference>
<feature type="compositionally biased region" description="Low complexity" evidence="1">
    <location>
        <begin position="33"/>
        <end position="56"/>
    </location>
</feature>
<gene>
    <name evidence="2" type="ORF">IGS68_16755</name>
</gene>
<sequence>MPLMIVRAEPPPASTEVSQAPVPRAKPKPPAPTAATAGVPAGRKPVPDAAASFRPPSFAPEPDVSPERRDASEGSEANGGSVVMVPPAAPLPEPLPAPAEALPSPATPAPPEPLAAAPPSDHPGPKALVGLDEQATVRLLGEPSWTEDVPPAKYWQYATPSCVLRVFFFMEMTTQNFRALSYELTSSDDAPNVHERCFAQLLAQASGRQTAHGNRIN</sequence>
<proteinExistence type="predicted"/>
<protein>
    <submittedName>
        <fullName evidence="2">Uncharacterized protein</fullName>
    </submittedName>
</protein>
<organism evidence="2 3">
    <name type="scientific">Skermanella cutis</name>
    <dbReference type="NCBI Taxonomy" id="2775420"/>
    <lineage>
        <taxon>Bacteria</taxon>
        <taxon>Pseudomonadati</taxon>
        <taxon>Pseudomonadota</taxon>
        <taxon>Alphaproteobacteria</taxon>
        <taxon>Rhodospirillales</taxon>
        <taxon>Azospirillaceae</taxon>
        <taxon>Skermanella</taxon>
    </lineage>
</organism>
<keyword evidence="3" id="KW-1185">Reference proteome</keyword>
<dbReference type="RefSeq" id="WP_201071438.1">
    <property type="nucleotide sequence ID" value="NZ_CP067420.1"/>
</dbReference>